<evidence type="ECO:0008006" key="3">
    <source>
        <dbReference type="Google" id="ProtNLM"/>
    </source>
</evidence>
<protein>
    <recommendedName>
        <fullName evidence="3">Lipoprotein</fullName>
    </recommendedName>
</protein>
<accession>A0A1H2F9I0</accession>
<evidence type="ECO:0000313" key="1">
    <source>
        <dbReference type="EMBL" id="SDU03977.1"/>
    </source>
</evidence>
<keyword evidence="2" id="KW-1185">Reference proteome</keyword>
<organism evidence="1 2">
    <name type="scientific">Nitrosomonas ureae</name>
    <dbReference type="NCBI Taxonomy" id="44577"/>
    <lineage>
        <taxon>Bacteria</taxon>
        <taxon>Pseudomonadati</taxon>
        <taxon>Pseudomonadota</taxon>
        <taxon>Betaproteobacteria</taxon>
        <taxon>Nitrosomonadales</taxon>
        <taxon>Nitrosomonadaceae</taxon>
        <taxon>Nitrosomonas</taxon>
    </lineage>
</organism>
<dbReference type="Proteomes" id="UP000182882">
    <property type="component" value="Unassembled WGS sequence"/>
</dbReference>
<reference evidence="2" key="1">
    <citation type="submission" date="2016-10" db="EMBL/GenBank/DDBJ databases">
        <authorList>
            <person name="Varghese N."/>
            <person name="Submissions S."/>
        </authorList>
    </citation>
    <scope>NUCLEOTIDE SEQUENCE [LARGE SCALE GENOMIC DNA]</scope>
    <source>
        <strain evidence="2">Nm10</strain>
    </source>
</reference>
<proteinExistence type="predicted"/>
<dbReference type="RefSeq" id="WP_062559712.1">
    <property type="nucleotide sequence ID" value="NZ_CP013341.1"/>
</dbReference>
<dbReference type="EMBL" id="FNLN01000019">
    <property type="protein sequence ID" value="SDU03977.1"/>
    <property type="molecule type" value="Genomic_DNA"/>
</dbReference>
<evidence type="ECO:0000313" key="2">
    <source>
        <dbReference type="Proteomes" id="UP000182882"/>
    </source>
</evidence>
<dbReference type="KEGG" id="nur:ATY38_13270"/>
<gene>
    <name evidence="1" type="ORF">SAMN05216406_11910</name>
</gene>
<sequence>MKKISQKIFLKWMISVLIGIITTGCSAEIKPRKEALEVIKKIETDGSERSKFMKFSRKPPASWFWSHDIDPAHIHDVMMPGMHLVRLSVYGNDKRRRFASISYAEESEIKSIYLQDIAVTDLDDNIARTGARPISITGNKIKDQLRFSLALHKDPGPKTTVYTDLNEAGLNQLISPQHRISDFTVYIVDGTPKYAAIVEERPGPSIVRARVSAAELEVHLRDNNLTPIRVRGFSEGGIRYFTAVAERIDVADWHWYDNLDSDTLAQKLDANNAYPFDLDTYRTEDDVHAVRFTVIMYSNHN</sequence>
<dbReference type="PROSITE" id="PS51257">
    <property type="entry name" value="PROKAR_LIPOPROTEIN"/>
    <property type="match status" value="1"/>
</dbReference>
<dbReference type="AlphaFoldDB" id="A0A1H2F9I0"/>
<name>A0A1H2F9I0_9PROT</name>